<feature type="non-terminal residue" evidence="10">
    <location>
        <position position="222"/>
    </location>
</feature>
<dbReference type="InterPro" id="IPR010946">
    <property type="entry name" value="GGGP_synth"/>
</dbReference>
<organism evidence="10">
    <name type="scientific">mine drainage metagenome</name>
    <dbReference type="NCBI Taxonomy" id="410659"/>
    <lineage>
        <taxon>unclassified sequences</taxon>
        <taxon>metagenomes</taxon>
        <taxon>ecological metagenomes</taxon>
    </lineage>
</organism>
<evidence type="ECO:0000256" key="2">
    <source>
        <dbReference type="ARBA" id="ARBA00022516"/>
    </source>
</evidence>
<reference evidence="10" key="2">
    <citation type="journal article" date="2014" name="ISME J.">
        <title>Microbial stratification in low pH oxic and suboxic macroscopic growths along an acid mine drainage.</title>
        <authorList>
            <person name="Mendez-Garcia C."/>
            <person name="Mesa V."/>
            <person name="Sprenger R.R."/>
            <person name="Richter M."/>
            <person name="Diez M.S."/>
            <person name="Solano J."/>
            <person name="Bargiela R."/>
            <person name="Golyshina O.V."/>
            <person name="Manteca A."/>
            <person name="Ramos J.L."/>
            <person name="Gallego J.R."/>
            <person name="Llorente I."/>
            <person name="Martins Dos Santos V.A."/>
            <person name="Jensen O.N."/>
            <person name="Pelaez A.I."/>
            <person name="Sanchez J."/>
            <person name="Ferrer M."/>
        </authorList>
    </citation>
    <scope>NUCLEOTIDE SEQUENCE</scope>
</reference>
<dbReference type="InterPro" id="IPR008205">
    <property type="entry name" value="GGGP_HepGP_synthase"/>
</dbReference>
<keyword evidence="3 10" id="KW-0808">Transferase</keyword>
<evidence type="ECO:0000256" key="1">
    <source>
        <dbReference type="ARBA" id="ARBA00012676"/>
    </source>
</evidence>
<dbReference type="GO" id="GO:0000287">
    <property type="term" value="F:magnesium ion binding"/>
    <property type="evidence" value="ECO:0007669"/>
    <property type="project" value="InterPro"/>
</dbReference>
<evidence type="ECO:0000256" key="3">
    <source>
        <dbReference type="ARBA" id="ARBA00022679"/>
    </source>
</evidence>
<evidence type="ECO:0000256" key="4">
    <source>
        <dbReference type="ARBA" id="ARBA00022723"/>
    </source>
</evidence>
<dbReference type="Pfam" id="PF01884">
    <property type="entry name" value="PcrB"/>
    <property type="match status" value="1"/>
</dbReference>
<evidence type="ECO:0000256" key="7">
    <source>
        <dbReference type="ARBA" id="ARBA00023209"/>
    </source>
</evidence>
<keyword evidence="5" id="KW-0460">Magnesium</keyword>
<dbReference type="InterPro" id="IPR039074">
    <property type="entry name" value="GGGP/HepGP_synthase_I"/>
</dbReference>
<keyword evidence="2" id="KW-0444">Lipid biosynthesis</keyword>
<dbReference type="Gene3D" id="3.20.20.390">
    <property type="entry name" value="FMN-linked oxidoreductases"/>
    <property type="match status" value="1"/>
</dbReference>
<evidence type="ECO:0000256" key="5">
    <source>
        <dbReference type="ARBA" id="ARBA00022842"/>
    </source>
</evidence>
<keyword evidence="8" id="KW-1208">Phospholipid metabolism</keyword>
<dbReference type="PANTHER" id="PTHR40029:SF2">
    <property type="entry name" value="HEPTAPRENYLGLYCERYL PHOSPHATE SYNTHASE"/>
    <property type="match status" value="1"/>
</dbReference>
<evidence type="ECO:0000256" key="9">
    <source>
        <dbReference type="ARBA" id="ARBA00047288"/>
    </source>
</evidence>
<dbReference type="NCBIfam" id="TIGR01769">
    <property type="entry name" value="GGGP"/>
    <property type="match status" value="1"/>
</dbReference>
<dbReference type="NCBIfam" id="TIGR01768">
    <property type="entry name" value="GGGP-family"/>
    <property type="match status" value="1"/>
</dbReference>
<dbReference type="AlphaFoldDB" id="T0Y9N3"/>
<sequence>MSGPRPQRSATPFPFRPLLPWLKRQLEGGPLHFTLLDPDKTPGSRAGELARRAEELGTHLILLGGSTGIRPEGMSEAARSIHASTRVPVVIFPQGAESVTPEADAILWMSLLNSRNLRWVVRTHAATSLAIRRLALEPISLGYLVVAPGMKVGEVGEADVLSREAPEVAAGWALAAEYLGMQLVYLEAGSGAAEPVPPSLVQAVHQVLHVPLLVGGGIRRAD</sequence>
<dbReference type="GO" id="GO:0005737">
    <property type="term" value="C:cytoplasm"/>
    <property type="evidence" value="ECO:0007669"/>
    <property type="project" value="InterPro"/>
</dbReference>
<dbReference type="GO" id="GO:0046474">
    <property type="term" value="P:glycerophospholipid biosynthetic process"/>
    <property type="evidence" value="ECO:0007669"/>
    <property type="project" value="TreeGrafter"/>
</dbReference>
<dbReference type="CDD" id="cd02812">
    <property type="entry name" value="PcrB_like"/>
    <property type="match status" value="1"/>
</dbReference>
<evidence type="ECO:0000256" key="6">
    <source>
        <dbReference type="ARBA" id="ARBA00023098"/>
    </source>
</evidence>
<comment type="catalytic activity">
    <reaction evidence="9">
        <text>sn-glycerol 1-phosphate + (2E,6E,10E)-geranylgeranyl diphosphate = sn-3-O-(geranylgeranyl)glycerol 1-phosphate + diphosphate</text>
        <dbReference type="Rhea" id="RHEA:23404"/>
        <dbReference type="ChEBI" id="CHEBI:33019"/>
        <dbReference type="ChEBI" id="CHEBI:57677"/>
        <dbReference type="ChEBI" id="CHEBI:57685"/>
        <dbReference type="ChEBI" id="CHEBI:58756"/>
        <dbReference type="EC" id="2.5.1.41"/>
    </reaction>
</comment>
<evidence type="ECO:0000256" key="8">
    <source>
        <dbReference type="ARBA" id="ARBA00023264"/>
    </source>
</evidence>
<accession>T0Y9N3</accession>
<dbReference type="SUPFAM" id="SSF51395">
    <property type="entry name" value="FMN-linked oxidoreductases"/>
    <property type="match status" value="1"/>
</dbReference>
<proteinExistence type="predicted"/>
<dbReference type="PANTHER" id="PTHR40029">
    <property type="match status" value="1"/>
</dbReference>
<comment type="caution">
    <text evidence="10">The sequence shown here is derived from an EMBL/GenBank/DDBJ whole genome shotgun (WGS) entry which is preliminary data.</text>
</comment>
<dbReference type="EC" id="2.5.1.41" evidence="1"/>
<dbReference type="GO" id="GO:0120536">
    <property type="term" value="F:heptaprenylglyceryl phosphate synthase activity"/>
    <property type="evidence" value="ECO:0007669"/>
    <property type="project" value="UniProtKB-ARBA"/>
</dbReference>
<reference evidence="10" key="1">
    <citation type="submission" date="2013-08" db="EMBL/GenBank/DDBJ databases">
        <authorList>
            <person name="Mendez C."/>
            <person name="Richter M."/>
            <person name="Ferrer M."/>
            <person name="Sanchez J."/>
        </authorList>
    </citation>
    <scope>NUCLEOTIDE SEQUENCE</scope>
</reference>
<keyword evidence="4" id="KW-0479">Metal-binding</keyword>
<keyword evidence="6" id="KW-0443">Lipid metabolism</keyword>
<protein>
    <recommendedName>
        <fullName evidence="1">phosphoglycerol geranylgeranyltransferase</fullName>
        <ecNumber evidence="1">2.5.1.41</ecNumber>
    </recommendedName>
</protein>
<gene>
    <name evidence="10" type="ORF">B2A_14416</name>
</gene>
<keyword evidence="7" id="KW-0594">Phospholipid biosynthesis</keyword>
<dbReference type="EMBL" id="AUZZ01010464">
    <property type="protein sequence ID" value="EQD29848.1"/>
    <property type="molecule type" value="Genomic_DNA"/>
</dbReference>
<evidence type="ECO:0000313" key="10">
    <source>
        <dbReference type="EMBL" id="EQD29848.1"/>
    </source>
</evidence>
<dbReference type="GO" id="GO:0047294">
    <property type="term" value="F:phosphoglycerol geranylgeranyltransferase activity"/>
    <property type="evidence" value="ECO:0007669"/>
    <property type="project" value="UniProtKB-EC"/>
</dbReference>
<dbReference type="InterPro" id="IPR038597">
    <property type="entry name" value="GGGP/HepGP_synthase_sf"/>
</dbReference>
<name>T0Y9N3_9ZZZZ</name>